<dbReference type="InterPro" id="IPR002930">
    <property type="entry name" value="GCV_H"/>
</dbReference>
<dbReference type="Gene3D" id="2.40.50.100">
    <property type="match status" value="1"/>
</dbReference>
<dbReference type="GO" id="GO:0005960">
    <property type="term" value="C:glycine cleavage complex"/>
    <property type="evidence" value="ECO:0007669"/>
    <property type="project" value="InterPro"/>
</dbReference>
<evidence type="ECO:0000256" key="1">
    <source>
        <dbReference type="ARBA" id="ARBA00022823"/>
    </source>
</evidence>
<sequence length="197" mass="23027">MISEQVQNIVFNCVESLKNKKFPEDRYYTRLLTWVKVEGDIISVGLSEPFVCLFFPLIEVIYPNIPVRVGVDTPCAWVKHRDGIFSIRSPAKGNLFKLNERILTEPDILNKDPYVDGWLFEIELDKGENLKWLMDSIEFAEFFNNKLDKFKREVMRFIDRHCGDEMMVQNGGVAIVTLKDLLGPKRYLLIARKVFEF</sequence>
<gene>
    <name evidence="2" type="ORF">JGI1_00520</name>
</gene>
<organism evidence="2 3">
    <name type="scientific">Candidatus Thermokryptus mobilis</name>
    <dbReference type="NCBI Taxonomy" id="1643428"/>
    <lineage>
        <taxon>Bacteria</taxon>
        <taxon>Pseudomonadati</taxon>
        <taxon>Candidatus Kryptoniota</taxon>
        <taxon>Candidatus Thermokryptus</taxon>
    </lineage>
</organism>
<dbReference type="Proteomes" id="UP000320623">
    <property type="component" value="Unassembled WGS sequence"/>
</dbReference>
<keyword evidence="1" id="KW-0450">Lipoyl</keyword>
<dbReference type="GO" id="GO:0019464">
    <property type="term" value="P:glycine decarboxylation via glycine cleavage system"/>
    <property type="evidence" value="ECO:0007669"/>
    <property type="project" value="InterPro"/>
</dbReference>
<protein>
    <submittedName>
        <fullName evidence="2">Glycine cleavage system H protein (Lipoate-binding)</fullName>
    </submittedName>
</protein>
<dbReference type="OrthoDB" id="9796712at2"/>
<evidence type="ECO:0000313" key="3">
    <source>
        <dbReference type="Proteomes" id="UP000320623"/>
    </source>
</evidence>
<accession>A0A0S4MUF8</accession>
<dbReference type="RefSeq" id="WP_140944316.1">
    <property type="nucleotide sequence ID" value="NZ_FAOO01000003.1"/>
</dbReference>
<dbReference type="InterPro" id="IPR011053">
    <property type="entry name" value="Single_hybrid_motif"/>
</dbReference>
<dbReference type="STRING" id="1643428.GCA_001442855_00506"/>
<dbReference type="Pfam" id="PF01597">
    <property type="entry name" value="GCV_H"/>
    <property type="match status" value="1"/>
</dbReference>
<dbReference type="SUPFAM" id="SSF51230">
    <property type="entry name" value="Single hybrid motif"/>
    <property type="match status" value="1"/>
</dbReference>
<name>A0A0S4MUF8_9BACT</name>
<dbReference type="GO" id="GO:0005829">
    <property type="term" value="C:cytosol"/>
    <property type="evidence" value="ECO:0007669"/>
    <property type="project" value="TreeGrafter"/>
</dbReference>
<keyword evidence="3" id="KW-1185">Reference proteome</keyword>
<dbReference type="PANTHER" id="PTHR11715">
    <property type="entry name" value="GLYCINE CLEAVAGE SYSTEM H PROTEIN"/>
    <property type="match status" value="1"/>
</dbReference>
<dbReference type="EMBL" id="FAOO01000003">
    <property type="protein sequence ID" value="CUU02548.1"/>
    <property type="molecule type" value="Genomic_DNA"/>
</dbReference>
<dbReference type="PANTHER" id="PTHR11715:SF3">
    <property type="entry name" value="GLYCINE CLEAVAGE SYSTEM H PROTEIN-RELATED"/>
    <property type="match status" value="1"/>
</dbReference>
<reference evidence="3" key="1">
    <citation type="submission" date="2015-11" db="EMBL/GenBank/DDBJ databases">
        <authorList>
            <person name="Varghese N."/>
        </authorList>
    </citation>
    <scope>NUCLEOTIDE SEQUENCE [LARGE SCALE GENOMIC DNA]</scope>
</reference>
<evidence type="ECO:0000313" key="2">
    <source>
        <dbReference type="EMBL" id="CUU02548.1"/>
    </source>
</evidence>
<dbReference type="GO" id="GO:0009249">
    <property type="term" value="P:protein lipoylation"/>
    <property type="evidence" value="ECO:0007669"/>
    <property type="project" value="TreeGrafter"/>
</dbReference>
<dbReference type="InterPro" id="IPR033753">
    <property type="entry name" value="GCV_H/Fam206"/>
</dbReference>
<proteinExistence type="predicted"/>
<dbReference type="AlphaFoldDB" id="A0A0S4MUF8"/>